<organism evidence="4 5">
    <name type="scientific">Hyunsoonleella aquatilis</name>
    <dbReference type="NCBI Taxonomy" id="2762758"/>
    <lineage>
        <taxon>Bacteria</taxon>
        <taxon>Pseudomonadati</taxon>
        <taxon>Bacteroidota</taxon>
        <taxon>Flavobacteriia</taxon>
        <taxon>Flavobacteriales</taxon>
        <taxon>Flavobacteriaceae</taxon>
    </lineage>
</organism>
<dbReference type="CDD" id="cd04179">
    <property type="entry name" value="DPM_DPG-synthase_like"/>
    <property type="match status" value="1"/>
</dbReference>
<gene>
    <name evidence="4" type="ORF">H7U19_02270</name>
</gene>
<protein>
    <submittedName>
        <fullName evidence="4">DUF2062 domain-containing protein</fullName>
    </submittedName>
</protein>
<name>A0A923H945_9FLAO</name>
<dbReference type="RefSeq" id="WP_186558213.1">
    <property type="nucleotide sequence ID" value="NZ_JACNMF010000001.1"/>
</dbReference>
<keyword evidence="1" id="KW-1133">Transmembrane helix</keyword>
<feature type="domain" description="Glycosyltransferase 2-like" evidence="2">
    <location>
        <begin position="16"/>
        <end position="176"/>
    </location>
</feature>
<evidence type="ECO:0000259" key="3">
    <source>
        <dbReference type="Pfam" id="PF09835"/>
    </source>
</evidence>
<feature type="transmembrane region" description="Helical" evidence="1">
    <location>
        <begin position="275"/>
        <end position="302"/>
    </location>
</feature>
<feature type="transmembrane region" description="Helical" evidence="1">
    <location>
        <begin position="309"/>
        <end position="331"/>
    </location>
</feature>
<keyword evidence="1" id="KW-0812">Transmembrane</keyword>
<reference evidence="4" key="1">
    <citation type="submission" date="2020-08" db="EMBL/GenBank/DDBJ databases">
        <title>Hyunsoonleella sp. strain SJ7 genome sequencing and assembly.</title>
        <authorList>
            <person name="Kim I."/>
        </authorList>
    </citation>
    <scope>NUCLEOTIDE SEQUENCE</scope>
    <source>
        <strain evidence="4">SJ7</strain>
    </source>
</reference>
<dbReference type="Pfam" id="PF09835">
    <property type="entry name" value="DUF2062"/>
    <property type="match status" value="1"/>
</dbReference>
<evidence type="ECO:0000313" key="5">
    <source>
        <dbReference type="Proteomes" id="UP000656244"/>
    </source>
</evidence>
<evidence type="ECO:0000256" key="1">
    <source>
        <dbReference type="SAM" id="Phobius"/>
    </source>
</evidence>
<keyword evidence="5" id="KW-1185">Reference proteome</keyword>
<dbReference type="PANTHER" id="PTHR10859:SF91">
    <property type="entry name" value="DOLICHYL-PHOSPHATE BETA-GLUCOSYLTRANSFERASE"/>
    <property type="match status" value="1"/>
</dbReference>
<feature type="transmembrane region" description="Helical" evidence="1">
    <location>
        <begin position="224"/>
        <end position="242"/>
    </location>
</feature>
<dbReference type="GO" id="GO:0006487">
    <property type="term" value="P:protein N-linked glycosylation"/>
    <property type="evidence" value="ECO:0007669"/>
    <property type="project" value="TreeGrafter"/>
</dbReference>
<evidence type="ECO:0000313" key="4">
    <source>
        <dbReference type="EMBL" id="MBC3757212.1"/>
    </source>
</evidence>
<dbReference type="InterPro" id="IPR029044">
    <property type="entry name" value="Nucleotide-diphossugar_trans"/>
</dbReference>
<dbReference type="Gene3D" id="3.90.550.10">
    <property type="entry name" value="Spore Coat Polysaccharide Biosynthesis Protein SpsA, Chain A"/>
    <property type="match status" value="1"/>
</dbReference>
<keyword evidence="1" id="KW-0472">Membrane</keyword>
<accession>A0A923H945</accession>
<dbReference type="PANTHER" id="PTHR10859">
    <property type="entry name" value="GLYCOSYL TRANSFERASE"/>
    <property type="match status" value="1"/>
</dbReference>
<proteinExistence type="predicted"/>
<dbReference type="InterPro" id="IPR018639">
    <property type="entry name" value="DUF2062"/>
</dbReference>
<feature type="transmembrane region" description="Helical" evidence="1">
    <location>
        <begin position="362"/>
        <end position="388"/>
    </location>
</feature>
<evidence type="ECO:0000259" key="2">
    <source>
        <dbReference type="Pfam" id="PF00535"/>
    </source>
</evidence>
<dbReference type="Proteomes" id="UP000656244">
    <property type="component" value="Unassembled WGS sequence"/>
</dbReference>
<sequence>MTNPTLTQNIKLLNVCVLIPTYNNERTLKRVLDGVLEITDRVIAVNDGSTDNTKSILEGYPQIEKVSIQKNKGKGNALREGFKRAVELGYDFAITIDSDGQHFPEDISVFMAELERSENKNMLLIGARNMSQEGVPGKSSFGNKFSNFWFWFETGIKLTDTQSGFRLYPLKAIDKLRLVTNKFEYEVEVIVKAAWEDVEVKNVPIQVLYDENERVSHFRPFKDFTRISILNTYLVFLTLVYIKPRNLFRKLKKKGFKQFFVEDFLGSNDTPTKKALSIALGVFIGLSPFWGFHTVIVIFLAIFLRLNKVIAFAFSNVSLPPFIPFVLYASAKMGQFIMGVDYNYTLEMFQNDFEITEHLKTYIVGSFTLASFSALICGTLGFLILSVFHRNRIAINNG</sequence>
<feature type="domain" description="DUF2062" evidence="3">
    <location>
        <begin position="262"/>
        <end position="392"/>
    </location>
</feature>
<dbReference type="AlphaFoldDB" id="A0A923H945"/>
<dbReference type="InterPro" id="IPR001173">
    <property type="entry name" value="Glyco_trans_2-like"/>
</dbReference>
<dbReference type="EMBL" id="JACNMF010000001">
    <property type="protein sequence ID" value="MBC3757212.1"/>
    <property type="molecule type" value="Genomic_DNA"/>
</dbReference>
<comment type="caution">
    <text evidence="4">The sequence shown here is derived from an EMBL/GenBank/DDBJ whole genome shotgun (WGS) entry which is preliminary data.</text>
</comment>
<dbReference type="SUPFAM" id="SSF53448">
    <property type="entry name" value="Nucleotide-diphospho-sugar transferases"/>
    <property type="match status" value="1"/>
</dbReference>
<dbReference type="Pfam" id="PF00535">
    <property type="entry name" value="Glycos_transf_2"/>
    <property type="match status" value="1"/>
</dbReference>